<dbReference type="AlphaFoldDB" id="A0A8J4WZL6"/>
<proteinExistence type="predicted"/>
<dbReference type="OrthoDB" id="10390494at2759"/>
<evidence type="ECO:0000313" key="2">
    <source>
        <dbReference type="EMBL" id="KAF5400597.1"/>
    </source>
</evidence>
<sequence>MTSNGHSMKQFTSTGVGPRTTKTHRLTLGNSRVYESFKKEMNEIEHDRLQPILQQYILDLGSHYSLTDGTGGVDSVISILHLDNLPGKLSATVIRVSILQQFHRLY</sequence>
<organism evidence="2 3">
    <name type="scientific">Paragonimus heterotremus</name>
    <dbReference type="NCBI Taxonomy" id="100268"/>
    <lineage>
        <taxon>Eukaryota</taxon>
        <taxon>Metazoa</taxon>
        <taxon>Spiralia</taxon>
        <taxon>Lophotrochozoa</taxon>
        <taxon>Platyhelminthes</taxon>
        <taxon>Trematoda</taxon>
        <taxon>Digenea</taxon>
        <taxon>Plagiorchiida</taxon>
        <taxon>Troglotremata</taxon>
        <taxon>Troglotrematidae</taxon>
        <taxon>Paragonimus</taxon>
    </lineage>
</organism>
<evidence type="ECO:0000313" key="3">
    <source>
        <dbReference type="Proteomes" id="UP000748531"/>
    </source>
</evidence>
<feature type="region of interest" description="Disordered" evidence="1">
    <location>
        <begin position="1"/>
        <end position="23"/>
    </location>
</feature>
<gene>
    <name evidence="2" type="ORF">PHET_05713</name>
</gene>
<accession>A0A8J4WZL6</accession>
<dbReference type="EMBL" id="LUCH01003067">
    <property type="protein sequence ID" value="KAF5400597.1"/>
    <property type="molecule type" value="Genomic_DNA"/>
</dbReference>
<dbReference type="Proteomes" id="UP000748531">
    <property type="component" value="Unassembled WGS sequence"/>
</dbReference>
<reference evidence="2" key="1">
    <citation type="submission" date="2019-05" db="EMBL/GenBank/DDBJ databases">
        <title>Annotation for the trematode Paragonimus heterotremus.</title>
        <authorList>
            <person name="Choi Y.-J."/>
        </authorList>
    </citation>
    <scope>NUCLEOTIDE SEQUENCE</scope>
    <source>
        <strain evidence="2">LC</strain>
    </source>
</reference>
<keyword evidence="3" id="KW-1185">Reference proteome</keyword>
<name>A0A8J4WZL6_9TREM</name>
<feature type="compositionally biased region" description="Polar residues" evidence="1">
    <location>
        <begin position="1"/>
        <end position="15"/>
    </location>
</feature>
<protein>
    <submittedName>
        <fullName evidence="2">Uncharacterized protein</fullName>
    </submittedName>
</protein>
<evidence type="ECO:0000256" key="1">
    <source>
        <dbReference type="SAM" id="MobiDB-lite"/>
    </source>
</evidence>
<comment type="caution">
    <text evidence="2">The sequence shown here is derived from an EMBL/GenBank/DDBJ whole genome shotgun (WGS) entry which is preliminary data.</text>
</comment>